<feature type="transmembrane region" description="Helical" evidence="7">
    <location>
        <begin position="359"/>
        <end position="381"/>
    </location>
</feature>
<dbReference type="SUPFAM" id="SSF103473">
    <property type="entry name" value="MFS general substrate transporter"/>
    <property type="match status" value="1"/>
</dbReference>
<feature type="transmembrane region" description="Helical" evidence="7">
    <location>
        <begin position="225"/>
        <end position="247"/>
    </location>
</feature>
<feature type="transmembrane region" description="Helical" evidence="7">
    <location>
        <begin position="70"/>
        <end position="88"/>
    </location>
</feature>
<dbReference type="InterPro" id="IPR011701">
    <property type="entry name" value="MFS"/>
</dbReference>
<dbReference type="PROSITE" id="PS50850">
    <property type="entry name" value="MFS"/>
    <property type="match status" value="1"/>
</dbReference>
<feature type="transmembrane region" description="Helical" evidence="7">
    <location>
        <begin position="295"/>
        <end position="320"/>
    </location>
</feature>
<evidence type="ECO:0000256" key="6">
    <source>
        <dbReference type="ARBA" id="ARBA00023180"/>
    </source>
</evidence>
<evidence type="ECO:0000256" key="7">
    <source>
        <dbReference type="SAM" id="Phobius"/>
    </source>
</evidence>
<keyword evidence="10" id="KW-1185">Reference proteome</keyword>
<dbReference type="InterPro" id="IPR036259">
    <property type="entry name" value="MFS_trans_sf"/>
</dbReference>
<reference evidence="9" key="1">
    <citation type="submission" date="2020-03" db="EMBL/GenBank/DDBJ databases">
        <title>Draft Genome Sequence of Cylindrodendrum hubeiense.</title>
        <authorList>
            <person name="Buettner E."/>
            <person name="Kellner H."/>
        </authorList>
    </citation>
    <scope>NUCLEOTIDE SEQUENCE</scope>
    <source>
        <strain evidence="9">IHI 201604</strain>
    </source>
</reference>
<evidence type="ECO:0000313" key="9">
    <source>
        <dbReference type="EMBL" id="KAF7555689.1"/>
    </source>
</evidence>
<dbReference type="AlphaFoldDB" id="A0A9P5LLI2"/>
<evidence type="ECO:0000256" key="5">
    <source>
        <dbReference type="ARBA" id="ARBA00023136"/>
    </source>
</evidence>
<feature type="transmembrane region" description="Helical" evidence="7">
    <location>
        <begin position="418"/>
        <end position="435"/>
    </location>
</feature>
<dbReference type="Proteomes" id="UP000722485">
    <property type="component" value="Unassembled WGS sequence"/>
</dbReference>
<comment type="subcellular location">
    <subcellularLocation>
        <location evidence="1">Membrane</location>
        <topology evidence="1">Multi-pass membrane protein</topology>
    </subcellularLocation>
</comment>
<evidence type="ECO:0000259" key="8">
    <source>
        <dbReference type="PROSITE" id="PS50850"/>
    </source>
</evidence>
<keyword evidence="2" id="KW-0813">Transport</keyword>
<dbReference type="PANTHER" id="PTHR43791:SF59">
    <property type="entry name" value="TRANSPORTER, PUTATIVE (AFU_ORTHOLOGUE AFUA_1G06550)-RELATED"/>
    <property type="match status" value="1"/>
</dbReference>
<protein>
    <recommendedName>
        <fullName evidence="8">Major facilitator superfamily (MFS) profile domain-containing protein</fullName>
    </recommendedName>
</protein>
<dbReference type="Pfam" id="PF07690">
    <property type="entry name" value="MFS_1"/>
    <property type="match status" value="1"/>
</dbReference>
<name>A0A9P5LLI2_9HYPO</name>
<feature type="transmembrane region" description="Helical" evidence="7">
    <location>
        <begin position="447"/>
        <end position="471"/>
    </location>
</feature>
<proteinExistence type="predicted"/>
<evidence type="ECO:0000256" key="2">
    <source>
        <dbReference type="ARBA" id="ARBA00022448"/>
    </source>
</evidence>
<dbReference type="GO" id="GO:0016020">
    <property type="term" value="C:membrane"/>
    <property type="evidence" value="ECO:0007669"/>
    <property type="project" value="UniProtKB-SubCell"/>
</dbReference>
<feature type="transmembrane region" description="Helical" evidence="7">
    <location>
        <begin position="108"/>
        <end position="127"/>
    </location>
</feature>
<evidence type="ECO:0000256" key="1">
    <source>
        <dbReference type="ARBA" id="ARBA00004141"/>
    </source>
</evidence>
<feature type="domain" description="Major facilitator superfamily (MFS) profile" evidence="8">
    <location>
        <begin position="70"/>
        <end position="474"/>
    </location>
</feature>
<dbReference type="InterPro" id="IPR020846">
    <property type="entry name" value="MFS_dom"/>
</dbReference>
<feature type="transmembrane region" description="Helical" evidence="7">
    <location>
        <begin position="198"/>
        <end position="219"/>
    </location>
</feature>
<keyword evidence="5 7" id="KW-0472">Membrane</keyword>
<dbReference type="Gene3D" id="1.20.1250.20">
    <property type="entry name" value="MFS general substrate transporter like domains"/>
    <property type="match status" value="1"/>
</dbReference>
<evidence type="ECO:0000256" key="3">
    <source>
        <dbReference type="ARBA" id="ARBA00022692"/>
    </source>
</evidence>
<sequence>MSSQKEKAELAVGLDLELAPSVADGSTEKVGNHQSIKQDKALALLTTHHVAFDPNSPEAKRVLRKIDQRIIPLALTVYVLMLLDKNSLSFANLMGIKEETNLSASQYSWLGSIVYFGYLGGEIPATILMQRIPLAKFFSVMVVIWGVIVMMHAVCHDFASLAAVRFLLGFIEVCTAPIIILILGSWYTKEEQVSRVAIWYTSSGWANVFGGFFAWLIWHAKTFKWQALFLFEGGLTVALGVILWLFLAASPTDAKWLTEEEKAIALERCRENRTGTEIWKFNKSQLIESFCDPRLYLIFLLLVSTGLPNGGITVFGPSIISAFGFTPEHTTLLSMVPGIAAVVGTVVALVVAKYTNRTIAGMYTLALSCVGVVMMFTIPASNHVARYGGYILTMQFPICVLFIITYMTAGVGGSTKKLAFGASYQIGYTVGNIIGPQTYRKTDAPNYYIAKYTMLAFLILCFILFGVMGLIHTHWNKKRDRQDALDAQNGVVHETIENEEFADLTDFQIRSFRYPV</sequence>
<organism evidence="9 10">
    <name type="scientific">Cylindrodendrum hubeiense</name>
    <dbReference type="NCBI Taxonomy" id="595255"/>
    <lineage>
        <taxon>Eukaryota</taxon>
        <taxon>Fungi</taxon>
        <taxon>Dikarya</taxon>
        <taxon>Ascomycota</taxon>
        <taxon>Pezizomycotina</taxon>
        <taxon>Sordariomycetes</taxon>
        <taxon>Hypocreomycetidae</taxon>
        <taxon>Hypocreales</taxon>
        <taxon>Nectriaceae</taxon>
        <taxon>Cylindrodendrum</taxon>
    </lineage>
</organism>
<feature type="transmembrane region" description="Helical" evidence="7">
    <location>
        <begin position="332"/>
        <end position="352"/>
    </location>
</feature>
<dbReference type="PANTHER" id="PTHR43791">
    <property type="entry name" value="PERMEASE-RELATED"/>
    <property type="match status" value="1"/>
</dbReference>
<comment type="caution">
    <text evidence="9">The sequence shown here is derived from an EMBL/GenBank/DDBJ whole genome shotgun (WGS) entry which is preliminary data.</text>
</comment>
<accession>A0A9P5LLI2</accession>
<feature type="transmembrane region" description="Helical" evidence="7">
    <location>
        <begin position="387"/>
        <end position="406"/>
    </location>
</feature>
<keyword evidence="4 7" id="KW-1133">Transmembrane helix</keyword>
<gene>
    <name evidence="9" type="ORF">G7Z17_g2002</name>
</gene>
<keyword evidence="3 7" id="KW-0812">Transmembrane</keyword>
<dbReference type="OrthoDB" id="6730379at2759"/>
<feature type="transmembrane region" description="Helical" evidence="7">
    <location>
        <begin position="134"/>
        <end position="154"/>
    </location>
</feature>
<evidence type="ECO:0000313" key="10">
    <source>
        <dbReference type="Proteomes" id="UP000722485"/>
    </source>
</evidence>
<feature type="transmembrane region" description="Helical" evidence="7">
    <location>
        <begin position="166"/>
        <end position="186"/>
    </location>
</feature>
<evidence type="ECO:0000256" key="4">
    <source>
        <dbReference type="ARBA" id="ARBA00022989"/>
    </source>
</evidence>
<dbReference type="EMBL" id="JAANBB010000018">
    <property type="protein sequence ID" value="KAF7555689.1"/>
    <property type="molecule type" value="Genomic_DNA"/>
</dbReference>
<dbReference type="GO" id="GO:0022857">
    <property type="term" value="F:transmembrane transporter activity"/>
    <property type="evidence" value="ECO:0007669"/>
    <property type="project" value="InterPro"/>
</dbReference>
<keyword evidence="6" id="KW-0325">Glycoprotein</keyword>